<dbReference type="KEGG" id="naci:NUH88_04510"/>
<dbReference type="PANTHER" id="PTHR30404:SF0">
    <property type="entry name" value="N-ACETYLMURAMOYL-L-ALANINE AMIDASE AMIC"/>
    <property type="match status" value="1"/>
</dbReference>
<dbReference type="GO" id="GO:0030288">
    <property type="term" value="C:outer membrane-bounded periplasmic space"/>
    <property type="evidence" value="ECO:0007669"/>
    <property type="project" value="TreeGrafter"/>
</dbReference>
<reference evidence="6" key="1">
    <citation type="submission" date="2022-08" db="EMBL/GenBank/DDBJ databases">
        <title>Nisaea acidiphila sp. nov., isolated from a marine algal debris and emended description of the genus Nisaea Urios et al. 2008.</title>
        <authorList>
            <person name="Kwon K."/>
        </authorList>
    </citation>
    <scope>NUCLEOTIDE SEQUENCE</scope>
    <source>
        <strain evidence="6">MEBiC11861</strain>
    </source>
</reference>
<dbReference type="PANTHER" id="PTHR30404">
    <property type="entry name" value="N-ACETYLMURAMOYL-L-ALANINE AMIDASE"/>
    <property type="match status" value="1"/>
</dbReference>
<evidence type="ECO:0000256" key="2">
    <source>
        <dbReference type="ARBA" id="ARBA00011901"/>
    </source>
</evidence>
<dbReference type="GO" id="GO:0008745">
    <property type="term" value="F:N-acetylmuramoyl-L-alanine amidase activity"/>
    <property type="evidence" value="ECO:0007669"/>
    <property type="project" value="UniProtKB-EC"/>
</dbReference>
<dbReference type="Pfam" id="PF11741">
    <property type="entry name" value="AMIN"/>
    <property type="match status" value="1"/>
</dbReference>
<dbReference type="RefSeq" id="WP_257770216.1">
    <property type="nucleotide sequence ID" value="NZ_CP102480.1"/>
</dbReference>
<dbReference type="GO" id="GO:0009253">
    <property type="term" value="P:peptidoglycan catabolic process"/>
    <property type="evidence" value="ECO:0007669"/>
    <property type="project" value="InterPro"/>
</dbReference>
<evidence type="ECO:0000313" key="7">
    <source>
        <dbReference type="Proteomes" id="UP001060336"/>
    </source>
</evidence>
<dbReference type="SMART" id="SM00646">
    <property type="entry name" value="Ami_3"/>
    <property type="match status" value="1"/>
</dbReference>
<dbReference type="AlphaFoldDB" id="A0A9J7ATD7"/>
<feature type="signal peptide" evidence="4">
    <location>
        <begin position="1"/>
        <end position="38"/>
    </location>
</feature>
<dbReference type="EMBL" id="CP102480">
    <property type="protein sequence ID" value="UUX50955.1"/>
    <property type="molecule type" value="Genomic_DNA"/>
</dbReference>
<comment type="catalytic activity">
    <reaction evidence="1">
        <text>Hydrolyzes the link between N-acetylmuramoyl residues and L-amino acid residues in certain cell-wall glycopeptides.</text>
        <dbReference type="EC" id="3.5.1.28"/>
    </reaction>
</comment>
<dbReference type="InterPro" id="IPR050695">
    <property type="entry name" value="N-acetylmuramoyl_amidase_3"/>
</dbReference>
<protein>
    <recommendedName>
        <fullName evidence="2">N-acetylmuramoyl-L-alanine amidase</fullName>
        <ecNumber evidence="2">3.5.1.28</ecNumber>
    </recommendedName>
</protein>
<evidence type="ECO:0000256" key="3">
    <source>
        <dbReference type="ARBA" id="ARBA00022801"/>
    </source>
</evidence>
<evidence type="ECO:0000256" key="1">
    <source>
        <dbReference type="ARBA" id="ARBA00001561"/>
    </source>
</evidence>
<dbReference type="EC" id="3.5.1.28" evidence="2"/>
<dbReference type="SUPFAM" id="SSF53187">
    <property type="entry name" value="Zn-dependent exopeptidases"/>
    <property type="match status" value="1"/>
</dbReference>
<dbReference type="Proteomes" id="UP001060336">
    <property type="component" value="Chromosome"/>
</dbReference>
<evidence type="ECO:0000313" key="6">
    <source>
        <dbReference type="EMBL" id="UUX50955.1"/>
    </source>
</evidence>
<name>A0A9J7ATD7_9PROT</name>
<dbReference type="InterPro" id="IPR002508">
    <property type="entry name" value="MurNAc-LAA_cat"/>
</dbReference>
<evidence type="ECO:0000256" key="4">
    <source>
        <dbReference type="SAM" id="SignalP"/>
    </source>
</evidence>
<dbReference type="Gene3D" id="3.40.630.40">
    <property type="entry name" value="Zn-dependent exopeptidases"/>
    <property type="match status" value="1"/>
</dbReference>
<keyword evidence="4" id="KW-0732">Signal</keyword>
<dbReference type="CDD" id="cd02696">
    <property type="entry name" value="MurNAc-LAA"/>
    <property type="match status" value="1"/>
</dbReference>
<dbReference type="Pfam" id="PF01520">
    <property type="entry name" value="Amidase_3"/>
    <property type="match status" value="1"/>
</dbReference>
<evidence type="ECO:0000259" key="5">
    <source>
        <dbReference type="SMART" id="SM00646"/>
    </source>
</evidence>
<sequence>MTAKRRRTANPGQIVIQRIALLLTLLIGALSATTPASAIDGIVEDIRIGQHPDKIRFVMDLSQPVDFTVFSLADPYRVVIDLPELSFAPGARLDAKHPKAIKGFRFGLFRPGTSRVVIDTASPYSVASAFRLPAKAGYGPRIVLDLKPTSRAAFIEESQRSVAAFQAKRQPRLTAPKPAAPPLLTRPPRKAHEKILVAIDAGHGGVDPGAIGVSGIYEKNIVLNAARILKAELESTGRYEVLLTRDRDVFLRLRERIAIARRAGADLFLSLHADSIPNRKLRGASIYTLSETASDKEANLLAENENKSDIIAGMDFGTETPEVTSILIDLAQRETMNHSARFAGMLVREMRGEVKLLKTAHRFAGFAVLKAPDIPSVLIELGFLSNNHDEKLLRSPAHLRKVSVSLRRAIDGYFDLVQSAARAN</sequence>
<gene>
    <name evidence="6" type="ORF">NUH88_04510</name>
</gene>
<keyword evidence="7" id="KW-1185">Reference proteome</keyword>
<dbReference type="Gene3D" id="2.60.40.3500">
    <property type="match status" value="1"/>
</dbReference>
<proteinExistence type="predicted"/>
<organism evidence="6 7">
    <name type="scientific">Nisaea acidiphila</name>
    <dbReference type="NCBI Taxonomy" id="1862145"/>
    <lineage>
        <taxon>Bacteria</taxon>
        <taxon>Pseudomonadati</taxon>
        <taxon>Pseudomonadota</taxon>
        <taxon>Alphaproteobacteria</taxon>
        <taxon>Rhodospirillales</taxon>
        <taxon>Thalassobaculaceae</taxon>
        <taxon>Nisaea</taxon>
    </lineage>
</organism>
<dbReference type="InterPro" id="IPR021731">
    <property type="entry name" value="AMIN_dom"/>
</dbReference>
<keyword evidence="3" id="KW-0378">Hydrolase</keyword>
<feature type="chain" id="PRO_5039940392" description="N-acetylmuramoyl-L-alanine amidase" evidence="4">
    <location>
        <begin position="39"/>
        <end position="424"/>
    </location>
</feature>
<accession>A0A9J7ATD7</accession>
<feature type="domain" description="MurNAc-LAA" evidence="5">
    <location>
        <begin position="257"/>
        <end position="411"/>
    </location>
</feature>